<evidence type="ECO:0000313" key="12">
    <source>
        <dbReference type="Proteomes" id="UP000322899"/>
    </source>
</evidence>
<dbReference type="GO" id="GO:0006888">
    <property type="term" value="P:endoplasmic reticulum to Golgi vesicle-mediated transport"/>
    <property type="evidence" value="ECO:0007669"/>
    <property type="project" value="InterPro"/>
</dbReference>
<accession>A0A5A8EJD1</accession>
<gene>
    <name evidence="11" type="ORF">FNF27_02422</name>
</gene>
<name>A0A5A8EJD1_CAFRO</name>
<evidence type="ECO:0000256" key="9">
    <source>
        <dbReference type="SAM" id="MobiDB-lite"/>
    </source>
</evidence>
<feature type="region of interest" description="Disordered" evidence="9">
    <location>
        <begin position="102"/>
        <end position="130"/>
    </location>
</feature>
<keyword evidence="4 10" id="KW-0812">Transmembrane</keyword>
<keyword evidence="8 10" id="KW-0472">Membrane</keyword>
<dbReference type="GO" id="GO:0031201">
    <property type="term" value="C:SNARE complex"/>
    <property type="evidence" value="ECO:0007669"/>
    <property type="project" value="TreeGrafter"/>
</dbReference>
<keyword evidence="3" id="KW-0813">Transport</keyword>
<evidence type="ECO:0000313" key="11">
    <source>
        <dbReference type="EMBL" id="KAA0176030.1"/>
    </source>
</evidence>
<dbReference type="EMBL" id="VLTO01000010">
    <property type="protein sequence ID" value="KAA0176030.1"/>
    <property type="molecule type" value="Genomic_DNA"/>
</dbReference>
<dbReference type="InterPro" id="IPR023601">
    <property type="entry name" value="Golgi_SNAP_su1"/>
</dbReference>
<dbReference type="GO" id="GO:0015031">
    <property type="term" value="P:protein transport"/>
    <property type="evidence" value="ECO:0007669"/>
    <property type="project" value="UniProtKB-KW"/>
</dbReference>
<evidence type="ECO:0000256" key="5">
    <source>
        <dbReference type="ARBA" id="ARBA00022927"/>
    </source>
</evidence>
<protein>
    <recommendedName>
        <fullName evidence="13">Golgi SNAP receptor complex member 1</fullName>
    </recommendedName>
</protein>
<dbReference type="GO" id="GO:0006906">
    <property type="term" value="P:vesicle fusion"/>
    <property type="evidence" value="ECO:0007669"/>
    <property type="project" value="TreeGrafter"/>
</dbReference>
<sequence>MAAAGPEDWTSLRRRARMAEARVEQALRAYEALPPVTGSSGSLPPDVDEKEKEAASWAAAQVEDFRHIYEALRQHPEAGSAANARFLSRTGSALTSLTQRQQSLHAAYERRRERDSLFTSRRAGAGDAQDLHAAMAGERSHLTGTNREMDELLKGMDATSSRLADDNASLERSRSTTERYLAKLPVVGDLIGSIRDRRKRNQLILAAVIAAVVCFFLWFLVLRHMPSSSTPAEE</sequence>
<dbReference type="PANTHER" id="PTHR21094">
    <property type="entry name" value="GOS-28 SNARE- RELATED"/>
    <property type="match status" value="1"/>
</dbReference>
<dbReference type="OrthoDB" id="422156at2759"/>
<proteinExistence type="inferred from homology"/>
<evidence type="ECO:0008006" key="13">
    <source>
        <dbReference type="Google" id="ProtNLM"/>
    </source>
</evidence>
<keyword evidence="6 10" id="KW-1133">Transmembrane helix</keyword>
<keyword evidence="7" id="KW-0333">Golgi apparatus</keyword>
<feature type="compositionally biased region" description="Basic and acidic residues" evidence="9">
    <location>
        <begin position="107"/>
        <end position="116"/>
    </location>
</feature>
<evidence type="ECO:0000256" key="1">
    <source>
        <dbReference type="ARBA" id="ARBA00004409"/>
    </source>
</evidence>
<evidence type="ECO:0000256" key="2">
    <source>
        <dbReference type="ARBA" id="ARBA00008473"/>
    </source>
</evidence>
<evidence type="ECO:0000256" key="3">
    <source>
        <dbReference type="ARBA" id="ARBA00022448"/>
    </source>
</evidence>
<keyword evidence="5" id="KW-0653">Protein transport</keyword>
<dbReference type="PANTHER" id="PTHR21094:SF2">
    <property type="entry name" value="GOLGI SNAP RECEPTOR COMPLEX MEMBER 1"/>
    <property type="match status" value="1"/>
</dbReference>
<organism evidence="11 12">
    <name type="scientific">Cafeteria roenbergensis</name>
    <name type="common">Marine flagellate</name>
    <dbReference type="NCBI Taxonomy" id="33653"/>
    <lineage>
        <taxon>Eukaryota</taxon>
        <taxon>Sar</taxon>
        <taxon>Stramenopiles</taxon>
        <taxon>Bigyra</taxon>
        <taxon>Opalozoa</taxon>
        <taxon>Bicosoecida</taxon>
        <taxon>Cafeteriaceae</taxon>
        <taxon>Cafeteria</taxon>
    </lineage>
</organism>
<evidence type="ECO:0000256" key="6">
    <source>
        <dbReference type="ARBA" id="ARBA00022989"/>
    </source>
</evidence>
<dbReference type="GO" id="GO:0048219">
    <property type="term" value="P:inter-Golgi cisterna vesicle-mediated transport"/>
    <property type="evidence" value="ECO:0007669"/>
    <property type="project" value="TreeGrafter"/>
</dbReference>
<comment type="caution">
    <text evidence="11">The sequence shown here is derived from an EMBL/GenBank/DDBJ whole genome shotgun (WGS) entry which is preliminary data.</text>
</comment>
<dbReference type="Proteomes" id="UP000322899">
    <property type="component" value="Unassembled WGS sequence"/>
</dbReference>
<dbReference type="AlphaFoldDB" id="A0A5A8EJD1"/>
<reference evidence="11 12" key="1">
    <citation type="submission" date="2019-07" db="EMBL/GenBank/DDBJ databases">
        <title>Genomes of Cafeteria roenbergensis.</title>
        <authorList>
            <person name="Fischer M.G."/>
            <person name="Hackl T."/>
            <person name="Roman M."/>
        </authorList>
    </citation>
    <scope>NUCLEOTIDE SEQUENCE [LARGE SCALE GENOMIC DNA]</scope>
    <source>
        <strain evidence="11 12">E4-10P</strain>
    </source>
</reference>
<dbReference type="GO" id="GO:0005797">
    <property type="term" value="C:Golgi medial cisterna"/>
    <property type="evidence" value="ECO:0007669"/>
    <property type="project" value="TreeGrafter"/>
</dbReference>
<dbReference type="GO" id="GO:0000139">
    <property type="term" value="C:Golgi membrane"/>
    <property type="evidence" value="ECO:0007669"/>
    <property type="project" value="UniProtKB-SubCell"/>
</dbReference>
<dbReference type="GO" id="GO:0005484">
    <property type="term" value="F:SNAP receptor activity"/>
    <property type="evidence" value="ECO:0007669"/>
    <property type="project" value="TreeGrafter"/>
</dbReference>
<comment type="subcellular location">
    <subcellularLocation>
        <location evidence="1">Golgi apparatus membrane</location>
        <topology evidence="1">Single-pass type IV membrane protein</topology>
    </subcellularLocation>
</comment>
<comment type="similarity">
    <text evidence="2">Belongs to the GOSR1 family.</text>
</comment>
<evidence type="ECO:0000256" key="10">
    <source>
        <dbReference type="SAM" id="Phobius"/>
    </source>
</evidence>
<dbReference type="GO" id="GO:0005801">
    <property type="term" value="C:cis-Golgi network"/>
    <property type="evidence" value="ECO:0007669"/>
    <property type="project" value="InterPro"/>
</dbReference>
<evidence type="ECO:0000256" key="7">
    <source>
        <dbReference type="ARBA" id="ARBA00023034"/>
    </source>
</evidence>
<evidence type="ECO:0000256" key="8">
    <source>
        <dbReference type="ARBA" id="ARBA00023136"/>
    </source>
</evidence>
<evidence type="ECO:0000256" key="4">
    <source>
        <dbReference type="ARBA" id="ARBA00022692"/>
    </source>
</evidence>
<feature type="transmembrane region" description="Helical" evidence="10">
    <location>
        <begin position="203"/>
        <end position="221"/>
    </location>
</feature>